<protein>
    <submittedName>
        <fullName evidence="1">Cryptochrome/photolyase family protein</fullName>
    </submittedName>
</protein>
<dbReference type="RefSeq" id="WP_343163636.1">
    <property type="nucleotide sequence ID" value="NZ_JBHRSV010000001.1"/>
</dbReference>
<sequence length="506" mass="57835">MAVLRLILGDQLDPHVAALKDTDKDADLILIAEVMEEASYVRHHKKKIAFLFSAMRHFAAELEHTGHDVRYVTLDAKGNSGSLKGEVARALTCGSFDRLVVTEPGEYRLRADMETWSDALGLPVEIREDDRFICPHEDFRNWARGRQRLTMEYFYREMRRKTGLLMDGDQPVGGQWNYDRENRKPPKKGLSYPRRAACRIDDKTAEVLALVAERFADHPGDLEPFGFAVTREEAMRERDAFMEKALPHFGDYQDAMVAGEPWLYHSVLALYMNCGLLDPRDVCERAEQAWRDGHAPLNAVEGFIRQVLGWREYVRGLYWLKMPDYAESNFLDAQRTLPDFYWTGETDMACLADAIGTTLKHAYAHHIQRLTITGAFALMAGIRPSAVEAWYLLIYADAYEWVELPNTHGMALFADGGLMATKPYAVSGSYINKMSDYCGSCAYNVKDKTGKKACPFNYLYWDFLSRNEERLRDNHRLAMPYRTLEKMDPALVAAMRAEAARFLDAL</sequence>
<accession>A0ABV6ZT97</accession>
<proteinExistence type="predicted"/>
<dbReference type="InterPro" id="IPR052551">
    <property type="entry name" value="UV-DNA_repair_photolyase"/>
</dbReference>
<dbReference type="Gene3D" id="3.40.50.620">
    <property type="entry name" value="HUPs"/>
    <property type="match status" value="1"/>
</dbReference>
<dbReference type="InterPro" id="IPR007357">
    <property type="entry name" value="PhrB-like"/>
</dbReference>
<dbReference type="PANTHER" id="PTHR38657:SF1">
    <property type="entry name" value="SLR1343 PROTEIN"/>
    <property type="match status" value="1"/>
</dbReference>
<dbReference type="Proteomes" id="UP001595379">
    <property type="component" value="Unassembled WGS sequence"/>
</dbReference>
<organism evidence="1 2">
    <name type="scientific">Hyphobacterium vulgare</name>
    <dbReference type="NCBI Taxonomy" id="1736751"/>
    <lineage>
        <taxon>Bacteria</taxon>
        <taxon>Pseudomonadati</taxon>
        <taxon>Pseudomonadota</taxon>
        <taxon>Alphaproteobacteria</taxon>
        <taxon>Maricaulales</taxon>
        <taxon>Maricaulaceae</taxon>
        <taxon>Hyphobacterium</taxon>
    </lineage>
</organism>
<dbReference type="EMBL" id="JBHRSV010000001">
    <property type="protein sequence ID" value="MFC2924652.1"/>
    <property type="molecule type" value="Genomic_DNA"/>
</dbReference>
<dbReference type="PANTHER" id="PTHR38657">
    <property type="entry name" value="SLR1343 PROTEIN"/>
    <property type="match status" value="1"/>
</dbReference>
<evidence type="ECO:0000313" key="1">
    <source>
        <dbReference type="EMBL" id="MFC2924652.1"/>
    </source>
</evidence>
<evidence type="ECO:0000313" key="2">
    <source>
        <dbReference type="Proteomes" id="UP001595379"/>
    </source>
</evidence>
<dbReference type="Gene3D" id="1.10.10.1710">
    <property type="entry name" value="Deoxyribodipyrimidine photolyase-related"/>
    <property type="match status" value="1"/>
</dbReference>
<name>A0ABV6ZT97_9PROT</name>
<reference evidence="2" key="1">
    <citation type="journal article" date="2019" name="Int. J. Syst. Evol. Microbiol.">
        <title>The Global Catalogue of Microorganisms (GCM) 10K type strain sequencing project: providing services to taxonomists for standard genome sequencing and annotation.</title>
        <authorList>
            <consortium name="The Broad Institute Genomics Platform"/>
            <consortium name="The Broad Institute Genome Sequencing Center for Infectious Disease"/>
            <person name="Wu L."/>
            <person name="Ma J."/>
        </authorList>
    </citation>
    <scope>NUCLEOTIDE SEQUENCE [LARGE SCALE GENOMIC DNA]</scope>
    <source>
        <strain evidence="2">KCTC 52487</strain>
    </source>
</reference>
<dbReference type="Gene3D" id="1.10.579.10">
    <property type="entry name" value="DNA Cyclobutane Dipyrimidine Photolyase, subunit A, domain 3"/>
    <property type="match status" value="1"/>
</dbReference>
<dbReference type="Gene3D" id="1.25.40.80">
    <property type="match status" value="1"/>
</dbReference>
<keyword evidence="2" id="KW-1185">Reference proteome</keyword>
<dbReference type="Pfam" id="PF04244">
    <property type="entry name" value="DPRP"/>
    <property type="match status" value="1"/>
</dbReference>
<gene>
    <name evidence="1" type="ORF">ACFOOR_00870</name>
</gene>
<comment type="caution">
    <text evidence="1">The sequence shown here is derived from an EMBL/GenBank/DDBJ whole genome shotgun (WGS) entry which is preliminary data.</text>
</comment>
<dbReference type="SUPFAM" id="SSF48173">
    <property type="entry name" value="Cryptochrome/photolyase FAD-binding domain"/>
    <property type="match status" value="1"/>
</dbReference>
<dbReference type="InterPro" id="IPR014729">
    <property type="entry name" value="Rossmann-like_a/b/a_fold"/>
</dbReference>
<dbReference type="InterPro" id="IPR036134">
    <property type="entry name" value="Crypto/Photolyase_FAD-like_sf"/>
</dbReference>